<keyword evidence="2" id="KW-1185">Reference proteome</keyword>
<name>A0A2B7YPW7_POLH7</name>
<proteinExistence type="predicted"/>
<reference evidence="1 2" key="1">
    <citation type="submission" date="2017-10" db="EMBL/GenBank/DDBJ databases">
        <title>Comparative genomics in systemic dimorphic fungi from Ajellomycetaceae.</title>
        <authorList>
            <person name="Munoz J.F."/>
            <person name="Mcewen J.G."/>
            <person name="Clay O.K."/>
            <person name="Cuomo C.A."/>
        </authorList>
    </citation>
    <scope>NUCLEOTIDE SEQUENCE [LARGE SCALE GENOMIC DNA]</scope>
    <source>
        <strain evidence="1 2">UAMH7299</strain>
    </source>
</reference>
<protein>
    <submittedName>
        <fullName evidence="1">Uncharacterized protein</fullName>
    </submittedName>
</protein>
<evidence type="ECO:0000313" key="2">
    <source>
        <dbReference type="Proteomes" id="UP000224634"/>
    </source>
</evidence>
<accession>A0A2B7YPW7</accession>
<gene>
    <name evidence="1" type="ORF">AJ80_02853</name>
</gene>
<dbReference type="EMBL" id="PDNA01000029">
    <property type="protein sequence ID" value="PGH23079.1"/>
    <property type="molecule type" value="Genomic_DNA"/>
</dbReference>
<organism evidence="1 2">
    <name type="scientific">Polytolypa hystricis (strain UAMH7299)</name>
    <dbReference type="NCBI Taxonomy" id="1447883"/>
    <lineage>
        <taxon>Eukaryota</taxon>
        <taxon>Fungi</taxon>
        <taxon>Dikarya</taxon>
        <taxon>Ascomycota</taxon>
        <taxon>Pezizomycotina</taxon>
        <taxon>Eurotiomycetes</taxon>
        <taxon>Eurotiomycetidae</taxon>
        <taxon>Onygenales</taxon>
        <taxon>Onygenales incertae sedis</taxon>
        <taxon>Polytolypa</taxon>
    </lineage>
</organism>
<comment type="caution">
    <text evidence="1">The sequence shown here is derived from an EMBL/GenBank/DDBJ whole genome shotgun (WGS) entry which is preliminary data.</text>
</comment>
<dbReference type="Proteomes" id="UP000224634">
    <property type="component" value="Unassembled WGS sequence"/>
</dbReference>
<sequence>MTRIINSQSKVRHLELTLTSANDQATPELYSIADEILFSRIYCGDTIEEIIEQVLDQHNIKLDVDNVEKYLVSEYYHLRDTYSKSQFRMLDSRTLPDDHFMLARWGPQVREAMRGDMLKKDQWVYGYVTLTAEWGRQHKLKFYPPGGRREDSWG</sequence>
<dbReference type="AlphaFoldDB" id="A0A2B7YPW7"/>
<evidence type="ECO:0000313" key="1">
    <source>
        <dbReference type="EMBL" id="PGH23079.1"/>
    </source>
</evidence>